<name>A0A439D6A2_9PEZI</name>
<gene>
    <name evidence="2" type="ORF">EKO27_g5190</name>
</gene>
<reference evidence="2 3" key="1">
    <citation type="submission" date="2018-12" db="EMBL/GenBank/DDBJ databases">
        <title>Draft genome sequence of Xylaria grammica IHI A82.</title>
        <authorList>
            <person name="Buettner E."/>
            <person name="Kellner H."/>
        </authorList>
    </citation>
    <scope>NUCLEOTIDE SEQUENCE [LARGE SCALE GENOMIC DNA]</scope>
    <source>
        <strain evidence="2 3">IHI A82</strain>
    </source>
</reference>
<organism evidence="2 3">
    <name type="scientific">Xylaria grammica</name>
    <dbReference type="NCBI Taxonomy" id="363999"/>
    <lineage>
        <taxon>Eukaryota</taxon>
        <taxon>Fungi</taxon>
        <taxon>Dikarya</taxon>
        <taxon>Ascomycota</taxon>
        <taxon>Pezizomycotina</taxon>
        <taxon>Sordariomycetes</taxon>
        <taxon>Xylariomycetidae</taxon>
        <taxon>Xylariales</taxon>
        <taxon>Xylariaceae</taxon>
        <taxon>Xylaria</taxon>
    </lineage>
</organism>
<accession>A0A439D6A2</accession>
<proteinExistence type="predicted"/>
<dbReference type="EMBL" id="RYZI01000134">
    <property type="protein sequence ID" value="RWA09920.1"/>
    <property type="molecule type" value="Genomic_DNA"/>
</dbReference>
<sequence>MDRSAIASSLLMFGRLIILRLLYLCYLSFPQLPEVYASSRLHATLCYLGLPEWLTEFPLSDLTGVEARGLSVAIIILSLAFICSFSRRFAQSLSNAGTFARYLRPVGQQLYPIWIRLDVVVINYVCIKVIFEPFLSITINDVWVLFFLFLPVIIFLAFLFTHALFAALWLDILLPVLAVSSTYAILKAFFAGISHFTQRYLGEKSDHFLARPVRGSILLSRLAFLAVLVDAALQWRVELILSVAYAVPIVLFMLNDILRTLLPVDP</sequence>
<feature type="transmembrane region" description="Helical" evidence="1">
    <location>
        <begin position="239"/>
        <end position="258"/>
    </location>
</feature>
<evidence type="ECO:0000313" key="2">
    <source>
        <dbReference type="EMBL" id="RWA09920.1"/>
    </source>
</evidence>
<dbReference type="Proteomes" id="UP000286045">
    <property type="component" value="Unassembled WGS sequence"/>
</dbReference>
<evidence type="ECO:0000313" key="3">
    <source>
        <dbReference type="Proteomes" id="UP000286045"/>
    </source>
</evidence>
<feature type="transmembrane region" description="Helical" evidence="1">
    <location>
        <begin position="111"/>
        <end position="131"/>
    </location>
</feature>
<feature type="transmembrane region" description="Helical" evidence="1">
    <location>
        <begin position="69"/>
        <end position="90"/>
    </location>
</feature>
<feature type="transmembrane region" description="Helical" evidence="1">
    <location>
        <begin position="12"/>
        <end position="29"/>
    </location>
</feature>
<keyword evidence="1" id="KW-0812">Transmembrane</keyword>
<keyword evidence="3" id="KW-1185">Reference proteome</keyword>
<protein>
    <submittedName>
        <fullName evidence="2">Uncharacterized protein</fullName>
    </submittedName>
</protein>
<evidence type="ECO:0000256" key="1">
    <source>
        <dbReference type="SAM" id="Phobius"/>
    </source>
</evidence>
<keyword evidence="1" id="KW-0472">Membrane</keyword>
<feature type="transmembrane region" description="Helical" evidence="1">
    <location>
        <begin position="143"/>
        <end position="165"/>
    </location>
</feature>
<feature type="transmembrane region" description="Helical" evidence="1">
    <location>
        <begin position="172"/>
        <end position="193"/>
    </location>
</feature>
<dbReference type="AlphaFoldDB" id="A0A439D6A2"/>
<keyword evidence="1" id="KW-1133">Transmembrane helix</keyword>
<comment type="caution">
    <text evidence="2">The sequence shown here is derived from an EMBL/GenBank/DDBJ whole genome shotgun (WGS) entry which is preliminary data.</text>
</comment>